<dbReference type="InterPro" id="IPR017896">
    <property type="entry name" value="4Fe4S_Fe-S-bd"/>
</dbReference>
<dbReference type="Proteomes" id="UP000285138">
    <property type="component" value="Unassembled WGS sequence"/>
</dbReference>
<dbReference type="AlphaFoldDB" id="A0A424YF95"/>
<reference evidence="6 7" key="1">
    <citation type="submission" date="2018-08" db="EMBL/GenBank/DDBJ databases">
        <title>The metabolism and importance of syntrophic acetate oxidation coupled to methane or sulfide production in haloalkaline environments.</title>
        <authorList>
            <person name="Timmers P.H.A."/>
            <person name="Vavourakis C.D."/>
            <person name="Sorokin D.Y."/>
            <person name="Sinninghe Damste J.S."/>
            <person name="Muyzer G."/>
            <person name="Stams A.J.M."/>
            <person name="Plugge C.M."/>
        </authorList>
    </citation>
    <scope>NUCLEOTIDE SEQUENCE [LARGE SCALE GENOMIC DNA]</scope>
    <source>
        <strain evidence="6">MSAO_Bac1</strain>
    </source>
</reference>
<protein>
    <submittedName>
        <fullName evidence="6">4Fe-4S dicluster domain-containing protein</fullName>
    </submittedName>
</protein>
<dbReference type="PROSITE" id="PS51379">
    <property type="entry name" value="4FE4S_FER_2"/>
    <property type="match status" value="2"/>
</dbReference>
<accession>A0A424YF95</accession>
<dbReference type="PANTHER" id="PTHR43687">
    <property type="entry name" value="ADENYLYLSULFATE REDUCTASE, BETA SUBUNIT"/>
    <property type="match status" value="1"/>
</dbReference>
<name>A0A424YF95_9FIRM</name>
<dbReference type="GO" id="GO:0046872">
    <property type="term" value="F:metal ion binding"/>
    <property type="evidence" value="ECO:0007669"/>
    <property type="project" value="UniProtKB-KW"/>
</dbReference>
<evidence type="ECO:0000256" key="4">
    <source>
        <dbReference type="ARBA" id="ARBA00023014"/>
    </source>
</evidence>
<dbReference type="Pfam" id="PF13187">
    <property type="entry name" value="Fer4_9"/>
    <property type="match status" value="1"/>
</dbReference>
<dbReference type="GO" id="GO:0051539">
    <property type="term" value="F:4 iron, 4 sulfur cluster binding"/>
    <property type="evidence" value="ECO:0007669"/>
    <property type="project" value="UniProtKB-KW"/>
</dbReference>
<evidence type="ECO:0000256" key="2">
    <source>
        <dbReference type="ARBA" id="ARBA00022723"/>
    </source>
</evidence>
<dbReference type="PROSITE" id="PS00198">
    <property type="entry name" value="4FE4S_FER_1"/>
    <property type="match status" value="2"/>
</dbReference>
<evidence type="ECO:0000256" key="3">
    <source>
        <dbReference type="ARBA" id="ARBA00023004"/>
    </source>
</evidence>
<dbReference type="InterPro" id="IPR017900">
    <property type="entry name" value="4Fe4S_Fe_S_CS"/>
</dbReference>
<feature type="domain" description="4Fe-4S ferredoxin-type" evidence="5">
    <location>
        <begin position="27"/>
        <end position="57"/>
    </location>
</feature>
<feature type="domain" description="4Fe-4S ferredoxin-type" evidence="5">
    <location>
        <begin position="1"/>
        <end position="26"/>
    </location>
</feature>
<dbReference type="PANTHER" id="PTHR43687:SF4">
    <property type="entry name" value="BLR5484 PROTEIN"/>
    <property type="match status" value="1"/>
</dbReference>
<proteinExistence type="predicted"/>
<evidence type="ECO:0000256" key="1">
    <source>
        <dbReference type="ARBA" id="ARBA00022485"/>
    </source>
</evidence>
<dbReference type="EMBL" id="QZAA01000124">
    <property type="protein sequence ID" value="RQD76290.1"/>
    <property type="molecule type" value="Genomic_DNA"/>
</dbReference>
<evidence type="ECO:0000313" key="7">
    <source>
        <dbReference type="Proteomes" id="UP000285138"/>
    </source>
</evidence>
<comment type="caution">
    <text evidence="6">The sequence shown here is derived from an EMBL/GenBank/DDBJ whole genome shotgun (WGS) entry which is preliminary data.</text>
</comment>
<organism evidence="6 7">
    <name type="scientific">Candidatus Syntrophonatronum acetioxidans</name>
    <dbReference type="NCBI Taxonomy" id="1795816"/>
    <lineage>
        <taxon>Bacteria</taxon>
        <taxon>Bacillati</taxon>
        <taxon>Bacillota</taxon>
        <taxon>Clostridia</taxon>
        <taxon>Eubacteriales</taxon>
        <taxon>Syntrophomonadaceae</taxon>
        <taxon>Candidatus Syntrophonatronum</taxon>
    </lineage>
</organism>
<dbReference type="SUPFAM" id="SSF54862">
    <property type="entry name" value="4Fe-4S ferredoxins"/>
    <property type="match status" value="1"/>
</dbReference>
<gene>
    <name evidence="6" type="ORF">D5R97_04600</name>
</gene>
<keyword evidence="1" id="KW-0004">4Fe-4S</keyword>
<dbReference type="InterPro" id="IPR050572">
    <property type="entry name" value="Fe-S_Ferredoxin"/>
</dbReference>
<evidence type="ECO:0000259" key="5">
    <source>
        <dbReference type="PROSITE" id="PS51379"/>
    </source>
</evidence>
<sequence>MDEKLCKKCGICVSLCPTRVFTAGPGNEPRVTNPRKCTRCNLCFFRCPDFAIQLEVNP</sequence>
<keyword evidence="3" id="KW-0408">Iron</keyword>
<evidence type="ECO:0000313" key="6">
    <source>
        <dbReference type="EMBL" id="RQD76290.1"/>
    </source>
</evidence>
<keyword evidence="2" id="KW-0479">Metal-binding</keyword>
<dbReference type="Gene3D" id="3.30.70.20">
    <property type="match status" value="1"/>
</dbReference>
<keyword evidence="4" id="KW-0411">Iron-sulfur</keyword>